<gene>
    <name evidence="2" type="primary">ORF38058</name>
</gene>
<organism evidence="2">
    <name type="scientific">Arion vulgaris</name>
    <dbReference type="NCBI Taxonomy" id="1028688"/>
    <lineage>
        <taxon>Eukaryota</taxon>
        <taxon>Metazoa</taxon>
        <taxon>Spiralia</taxon>
        <taxon>Lophotrochozoa</taxon>
        <taxon>Mollusca</taxon>
        <taxon>Gastropoda</taxon>
        <taxon>Heterobranchia</taxon>
        <taxon>Euthyneura</taxon>
        <taxon>Panpulmonata</taxon>
        <taxon>Eupulmonata</taxon>
        <taxon>Stylommatophora</taxon>
        <taxon>Helicina</taxon>
        <taxon>Arionoidea</taxon>
        <taxon>Arionidae</taxon>
        <taxon>Arion</taxon>
    </lineage>
</organism>
<proteinExistence type="predicted"/>
<name>A0A0B6YUU0_9EUPU</name>
<feature type="non-terminal residue" evidence="2">
    <location>
        <position position="1"/>
    </location>
</feature>
<dbReference type="EMBL" id="HACG01013118">
    <property type="protein sequence ID" value="CEK59983.1"/>
    <property type="molecule type" value="Transcribed_RNA"/>
</dbReference>
<dbReference type="AlphaFoldDB" id="A0A0B6YUU0"/>
<protein>
    <submittedName>
        <fullName evidence="2">Uncharacterized protein</fullName>
    </submittedName>
</protein>
<evidence type="ECO:0000256" key="1">
    <source>
        <dbReference type="SAM" id="MobiDB-lite"/>
    </source>
</evidence>
<accession>A0A0B6YUU0</accession>
<feature type="region of interest" description="Disordered" evidence="1">
    <location>
        <begin position="1"/>
        <end position="42"/>
    </location>
</feature>
<evidence type="ECO:0000313" key="2">
    <source>
        <dbReference type="EMBL" id="CEK59983.1"/>
    </source>
</evidence>
<feature type="compositionally biased region" description="Basic and acidic residues" evidence="1">
    <location>
        <begin position="21"/>
        <end position="37"/>
    </location>
</feature>
<feature type="non-terminal residue" evidence="2">
    <location>
        <position position="89"/>
    </location>
</feature>
<reference evidence="2" key="1">
    <citation type="submission" date="2014-12" db="EMBL/GenBank/DDBJ databases">
        <title>Insight into the proteome of Arion vulgaris.</title>
        <authorList>
            <person name="Aradska J."/>
            <person name="Bulat T."/>
            <person name="Smidak R."/>
            <person name="Sarate P."/>
            <person name="Gangsoo J."/>
            <person name="Sialana F."/>
            <person name="Bilban M."/>
            <person name="Lubec G."/>
        </authorList>
    </citation>
    <scope>NUCLEOTIDE SEQUENCE</scope>
    <source>
        <tissue evidence="2">Skin</tissue>
    </source>
</reference>
<sequence>VSMYGGVDPFTGMTKTPIVSSEKDGDKETSSNTEKHKLPVKTPIALVQDLAPSTLEESQEKSNSVDFEDSIETEILASANKDRPKLNHR</sequence>